<dbReference type="Proteomes" id="UP000622547">
    <property type="component" value="Unassembled WGS sequence"/>
</dbReference>
<name>A0A8J3XGU8_9ACTN</name>
<dbReference type="InterPro" id="IPR011991">
    <property type="entry name" value="ArsR-like_HTH"/>
</dbReference>
<keyword evidence="2" id="KW-1185">Reference proteome</keyword>
<sequence length="240" mass="25366">MDDSTLAAVAVLSDDLRRRMYGFIRRSDGPVTRDEAADSVGISRKLAAFHLDKLVDVGLLRAGYGRPGETRGVGRAPKVYEPTDLDVQVSIPQREHGLLADILLDAVRTQDPGESGRDAALRVAADRGRELGDAERGRTRPGRLGAERALTCAGQMLERHGFEPARATPTLVRLQNCPFHPLAAKDPDLVCAINHAFLAGFLDGLGATTLTATLAPRPGACCVELGTAVPPASATSPTGA</sequence>
<dbReference type="Gene3D" id="1.10.10.10">
    <property type="entry name" value="Winged helix-like DNA-binding domain superfamily/Winged helix DNA-binding domain"/>
    <property type="match status" value="1"/>
</dbReference>
<evidence type="ECO:0000313" key="1">
    <source>
        <dbReference type="EMBL" id="GII39366.1"/>
    </source>
</evidence>
<proteinExistence type="predicted"/>
<dbReference type="SUPFAM" id="SSF46785">
    <property type="entry name" value="Winged helix' DNA-binding domain"/>
    <property type="match status" value="1"/>
</dbReference>
<protein>
    <submittedName>
        <fullName evidence="1">ArsR family transcriptional regulator</fullName>
    </submittedName>
</protein>
<gene>
    <name evidence="1" type="ORF">Pph01_43690</name>
</gene>
<dbReference type="EMBL" id="BOOP01000020">
    <property type="protein sequence ID" value="GII39366.1"/>
    <property type="molecule type" value="Genomic_DNA"/>
</dbReference>
<reference evidence="1 2" key="1">
    <citation type="submission" date="2021-01" db="EMBL/GenBank/DDBJ databases">
        <title>Whole genome shotgun sequence of Planotetraspora phitsanulokensis NBRC 104273.</title>
        <authorList>
            <person name="Komaki H."/>
            <person name="Tamura T."/>
        </authorList>
    </citation>
    <scope>NUCLEOTIDE SEQUENCE [LARGE SCALE GENOMIC DNA]</scope>
    <source>
        <strain evidence="1 2">NBRC 104273</strain>
    </source>
</reference>
<dbReference type="InterPro" id="IPR036388">
    <property type="entry name" value="WH-like_DNA-bd_sf"/>
</dbReference>
<dbReference type="Pfam" id="PF12840">
    <property type="entry name" value="HTH_20"/>
    <property type="match status" value="1"/>
</dbReference>
<dbReference type="RefSeq" id="WP_345483422.1">
    <property type="nucleotide sequence ID" value="NZ_BAABHI010000009.1"/>
</dbReference>
<comment type="caution">
    <text evidence="1">The sequence shown here is derived from an EMBL/GenBank/DDBJ whole genome shotgun (WGS) entry which is preliminary data.</text>
</comment>
<organism evidence="1 2">
    <name type="scientific">Planotetraspora phitsanulokensis</name>
    <dbReference type="NCBI Taxonomy" id="575192"/>
    <lineage>
        <taxon>Bacteria</taxon>
        <taxon>Bacillati</taxon>
        <taxon>Actinomycetota</taxon>
        <taxon>Actinomycetes</taxon>
        <taxon>Streptosporangiales</taxon>
        <taxon>Streptosporangiaceae</taxon>
        <taxon>Planotetraspora</taxon>
    </lineage>
</organism>
<evidence type="ECO:0000313" key="2">
    <source>
        <dbReference type="Proteomes" id="UP000622547"/>
    </source>
</evidence>
<accession>A0A8J3XGU8</accession>
<dbReference type="CDD" id="cd00090">
    <property type="entry name" value="HTH_ARSR"/>
    <property type="match status" value="1"/>
</dbReference>
<dbReference type="InterPro" id="IPR036390">
    <property type="entry name" value="WH_DNA-bd_sf"/>
</dbReference>
<dbReference type="AlphaFoldDB" id="A0A8J3XGU8"/>